<reference evidence="8" key="2">
    <citation type="submission" date="2025-05" db="UniProtKB">
        <authorList>
            <consortium name="Ensembl"/>
        </authorList>
    </citation>
    <scope>IDENTIFICATION</scope>
</reference>
<feature type="compositionally biased region" description="Polar residues" evidence="6">
    <location>
        <begin position="283"/>
        <end position="292"/>
    </location>
</feature>
<dbReference type="SMART" id="SM00744">
    <property type="entry name" value="RINGv"/>
    <property type="match status" value="1"/>
</dbReference>
<dbReference type="PANTHER" id="PTHR46569">
    <property type="entry name" value="E3 UBIQUITIN-PROTEIN LIGASE TRAIP"/>
    <property type="match status" value="1"/>
</dbReference>
<dbReference type="InterPro" id="IPR001841">
    <property type="entry name" value="Znf_RING"/>
</dbReference>
<evidence type="ECO:0000256" key="1">
    <source>
        <dbReference type="ARBA" id="ARBA00022723"/>
    </source>
</evidence>
<dbReference type="OMA" id="TQMESEM"/>
<keyword evidence="9" id="KW-1185">Reference proteome</keyword>
<dbReference type="GO" id="GO:0016567">
    <property type="term" value="P:protein ubiquitination"/>
    <property type="evidence" value="ECO:0007669"/>
    <property type="project" value="TreeGrafter"/>
</dbReference>
<proteinExistence type="predicted"/>
<feature type="coiled-coil region" evidence="5">
    <location>
        <begin position="84"/>
        <end position="187"/>
    </location>
</feature>
<evidence type="ECO:0000259" key="7">
    <source>
        <dbReference type="PROSITE" id="PS50089"/>
    </source>
</evidence>
<dbReference type="AlphaFoldDB" id="H2ZCG0"/>
<dbReference type="HOGENOM" id="CLU_046426_0_0_1"/>
<dbReference type="Proteomes" id="UP000007875">
    <property type="component" value="Unassembled WGS sequence"/>
</dbReference>
<keyword evidence="1" id="KW-0479">Metal-binding</keyword>
<dbReference type="PANTHER" id="PTHR46569:SF1">
    <property type="entry name" value="E3 UBIQUITIN-PROTEIN LIGASE RFWD3-RELATED"/>
    <property type="match status" value="1"/>
</dbReference>
<dbReference type="InterPro" id="IPR013083">
    <property type="entry name" value="Znf_RING/FYVE/PHD"/>
</dbReference>
<keyword evidence="3" id="KW-0862">Zinc</keyword>
<evidence type="ECO:0000256" key="2">
    <source>
        <dbReference type="ARBA" id="ARBA00022771"/>
    </source>
</evidence>
<dbReference type="GO" id="GO:0090734">
    <property type="term" value="C:site of DNA damage"/>
    <property type="evidence" value="ECO:0007669"/>
    <property type="project" value="TreeGrafter"/>
</dbReference>
<dbReference type="InterPro" id="IPR052639">
    <property type="entry name" value="TRAIP_ubiq-protein_ligase"/>
</dbReference>
<protein>
    <recommendedName>
        <fullName evidence="7">RING-type domain-containing protein</fullName>
    </recommendedName>
</protein>
<accession>H2ZCG0</accession>
<dbReference type="InterPro" id="IPR011016">
    <property type="entry name" value="Znf_RING-CH"/>
</dbReference>
<dbReference type="Ensembl" id="ENSCSAVT00000003730.1">
    <property type="protein sequence ID" value="ENSCSAVP00000003674.1"/>
    <property type="gene ID" value="ENSCSAVG00000002182.1"/>
</dbReference>
<dbReference type="Gene3D" id="3.30.40.10">
    <property type="entry name" value="Zinc/RING finger domain, C3HC4 (zinc finger)"/>
    <property type="match status" value="1"/>
</dbReference>
<feature type="domain" description="RING-type" evidence="7">
    <location>
        <begin position="7"/>
        <end position="51"/>
    </location>
</feature>
<dbReference type="GO" id="GO:0005634">
    <property type="term" value="C:nucleus"/>
    <property type="evidence" value="ECO:0007669"/>
    <property type="project" value="TreeGrafter"/>
</dbReference>
<reference evidence="9" key="1">
    <citation type="submission" date="2003-08" db="EMBL/GenBank/DDBJ databases">
        <authorList>
            <person name="Birren B."/>
            <person name="Nusbaum C."/>
            <person name="Abebe A."/>
            <person name="Abouelleil A."/>
            <person name="Adekoya E."/>
            <person name="Ait-zahra M."/>
            <person name="Allen N."/>
            <person name="Allen T."/>
            <person name="An P."/>
            <person name="Anderson M."/>
            <person name="Anderson S."/>
            <person name="Arachchi H."/>
            <person name="Armbruster J."/>
            <person name="Bachantsang P."/>
            <person name="Baldwin J."/>
            <person name="Barry A."/>
            <person name="Bayul T."/>
            <person name="Blitshsteyn B."/>
            <person name="Bloom T."/>
            <person name="Blye J."/>
            <person name="Boguslavskiy L."/>
            <person name="Borowsky M."/>
            <person name="Boukhgalter B."/>
            <person name="Brunache A."/>
            <person name="Butler J."/>
            <person name="Calixte N."/>
            <person name="Calvo S."/>
            <person name="Camarata J."/>
            <person name="Campo K."/>
            <person name="Chang J."/>
            <person name="Cheshatsang Y."/>
            <person name="Citroen M."/>
            <person name="Collymore A."/>
            <person name="Considine T."/>
            <person name="Cook A."/>
            <person name="Cooke P."/>
            <person name="Corum B."/>
            <person name="Cuomo C."/>
            <person name="David R."/>
            <person name="Dawoe T."/>
            <person name="Degray S."/>
            <person name="Dodge S."/>
            <person name="Dooley K."/>
            <person name="Dorje P."/>
            <person name="Dorjee K."/>
            <person name="Dorris L."/>
            <person name="Duffey N."/>
            <person name="Dupes A."/>
            <person name="Elkins T."/>
            <person name="Engels R."/>
            <person name="Erickson J."/>
            <person name="Farina A."/>
            <person name="Faro S."/>
            <person name="Ferreira P."/>
            <person name="Fischer H."/>
            <person name="Fitzgerald M."/>
            <person name="Foley K."/>
            <person name="Gage D."/>
            <person name="Galagan J."/>
            <person name="Gearin G."/>
            <person name="Gnerre S."/>
            <person name="Gnirke A."/>
            <person name="Goyette A."/>
            <person name="Graham J."/>
            <person name="Grandbois E."/>
            <person name="Gyaltsen K."/>
            <person name="Hafez N."/>
            <person name="Hagopian D."/>
            <person name="Hagos B."/>
            <person name="Hall J."/>
            <person name="Hatcher B."/>
            <person name="Heller A."/>
            <person name="Higgins H."/>
            <person name="Honan T."/>
            <person name="Horn A."/>
            <person name="Houde N."/>
            <person name="Hughes L."/>
            <person name="Hulme W."/>
            <person name="Husby E."/>
            <person name="Iliev I."/>
            <person name="Jaffe D."/>
            <person name="Jones C."/>
            <person name="Kamal M."/>
            <person name="Kamat A."/>
            <person name="Kamvysselis M."/>
            <person name="Karlsson E."/>
            <person name="Kells C."/>
            <person name="Kieu A."/>
            <person name="Kisner P."/>
            <person name="Kodira C."/>
            <person name="Kulbokas E."/>
            <person name="Labutti K."/>
            <person name="Lama D."/>
            <person name="Landers T."/>
            <person name="Leger J."/>
            <person name="Levine S."/>
            <person name="Lewis D."/>
            <person name="Lewis T."/>
            <person name="Lindblad-toh K."/>
            <person name="Liu X."/>
            <person name="Lokyitsang T."/>
            <person name="Lokyitsang Y."/>
            <person name="Lucien O."/>
            <person name="Lui A."/>
            <person name="Ma L.J."/>
            <person name="Mabbitt R."/>
            <person name="Macdonald J."/>
            <person name="Maclean C."/>
            <person name="Major J."/>
            <person name="Manning J."/>
            <person name="Marabella R."/>
            <person name="Maru K."/>
            <person name="Matthews C."/>
            <person name="Mauceli E."/>
            <person name="Mccarthy M."/>
            <person name="Mcdonough S."/>
            <person name="Mcghee T."/>
            <person name="Meldrim J."/>
            <person name="Meneus L."/>
            <person name="Mesirov J."/>
            <person name="Mihalev A."/>
            <person name="Mihova T."/>
            <person name="Mikkelsen T."/>
            <person name="Mlenga V."/>
            <person name="Moru K."/>
            <person name="Mozes J."/>
            <person name="Mulrain L."/>
            <person name="Munson G."/>
            <person name="Naylor J."/>
            <person name="Newes C."/>
            <person name="Nguyen C."/>
            <person name="Nguyen N."/>
            <person name="Nguyen T."/>
            <person name="Nicol R."/>
            <person name="Nielsen C."/>
            <person name="Nizzari M."/>
            <person name="Norbu C."/>
            <person name="Norbu N."/>
            <person name="O'donnell P."/>
            <person name="Okoawo O."/>
            <person name="O'leary S."/>
            <person name="Omotosho B."/>
            <person name="O'neill K."/>
            <person name="Osman S."/>
            <person name="Parker S."/>
            <person name="Perrin D."/>
            <person name="Phunkhang P."/>
            <person name="Piqani B."/>
            <person name="Purcell S."/>
            <person name="Rachupka T."/>
            <person name="Ramasamy U."/>
            <person name="Rameau R."/>
            <person name="Ray V."/>
            <person name="Raymond C."/>
            <person name="Retta R."/>
            <person name="Richardson S."/>
            <person name="Rise C."/>
            <person name="Rodriguez J."/>
            <person name="Rogers J."/>
            <person name="Rogov P."/>
            <person name="Rutman M."/>
            <person name="Schupbach R."/>
            <person name="Seaman C."/>
            <person name="Settipalli S."/>
            <person name="Sharpe T."/>
            <person name="Sheridan J."/>
            <person name="Sherpa N."/>
            <person name="Shi J."/>
            <person name="Smirnov S."/>
            <person name="Smith C."/>
            <person name="Sougnez C."/>
            <person name="Spencer B."/>
            <person name="Stalker J."/>
            <person name="Stange-thomann N."/>
            <person name="Stavropoulos S."/>
            <person name="Stetson K."/>
            <person name="Stone C."/>
            <person name="Stone S."/>
            <person name="Stubbs M."/>
            <person name="Talamas J."/>
            <person name="Tchuinga P."/>
            <person name="Tenzing P."/>
            <person name="Tesfaye S."/>
            <person name="Theodore J."/>
            <person name="Thoulutsang Y."/>
            <person name="Topham K."/>
            <person name="Towey S."/>
            <person name="Tsamla T."/>
            <person name="Tsomo N."/>
            <person name="Vallee D."/>
            <person name="Vassiliev H."/>
            <person name="Venkataraman V."/>
            <person name="Vinson J."/>
            <person name="Vo A."/>
            <person name="Wade C."/>
            <person name="Wang S."/>
            <person name="Wangchuk T."/>
            <person name="Wangdi T."/>
            <person name="Whittaker C."/>
            <person name="Wilkinson J."/>
            <person name="Wu Y."/>
            <person name="Wyman D."/>
            <person name="Yadav S."/>
            <person name="Yang S."/>
            <person name="Yang X."/>
            <person name="Yeager S."/>
            <person name="Yee E."/>
            <person name="Young G."/>
            <person name="Zainoun J."/>
            <person name="Zembeck L."/>
            <person name="Zimmer A."/>
            <person name="Zody M."/>
            <person name="Lander E."/>
        </authorList>
    </citation>
    <scope>NUCLEOTIDE SEQUENCE [LARGE SCALE GENOMIC DNA]</scope>
</reference>
<name>H2ZCG0_CIOSA</name>
<dbReference type="SMART" id="SM00184">
    <property type="entry name" value="RING"/>
    <property type="match status" value="1"/>
</dbReference>
<dbReference type="GO" id="GO:0061630">
    <property type="term" value="F:ubiquitin protein ligase activity"/>
    <property type="evidence" value="ECO:0007669"/>
    <property type="project" value="TreeGrafter"/>
</dbReference>
<evidence type="ECO:0000313" key="9">
    <source>
        <dbReference type="Proteomes" id="UP000007875"/>
    </source>
</evidence>
<dbReference type="GO" id="GO:0031297">
    <property type="term" value="P:replication fork processing"/>
    <property type="evidence" value="ECO:0007669"/>
    <property type="project" value="TreeGrafter"/>
</dbReference>
<evidence type="ECO:0000256" key="4">
    <source>
        <dbReference type="PROSITE-ProRule" id="PRU00175"/>
    </source>
</evidence>
<dbReference type="GO" id="GO:0008270">
    <property type="term" value="F:zinc ion binding"/>
    <property type="evidence" value="ECO:0007669"/>
    <property type="project" value="UniProtKB-KW"/>
</dbReference>
<dbReference type="Pfam" id="PF13639">
    <property type="entry name" value="zf-RING_2"/>
    <property type="match status" value="1"/>
</dbReference>
<dbReference type="PROSITE" id="PS50089">
    <property type="entry name" value="ZF_RING_2"/>
    <property type="match status" value="1"/>
</dbReference>
<organism evidence="8 9">
    <name type="scientific">Ciona savignyi</name>
    <name type="common">Pacific transparent sea squirt</name>
    <dbReference type="NCBI Taxonomy" id="51511"/>
    <lineage>
        <taxon>Eukaryota</taxon>
        <taxon>Metazoa</taxon>
        <taxon>Chordata</taxon>
        <taxon>Tunicata</taxon>
        <taxon>Ascidiacea</taxon>
        <taxon>Phlebobranchia</taxon>
        <taxon>Cionidae</taxon>
        <taxon>Ciona</taxon>
    </lineage>
</organism>
<dbReference type="eggNOG" id="KOG0827">
    <property type="taxonomic scope" value="Eukaryota"/>
</dbReference>
<dbReference type="SUPFAM" id="SSF57850">
    <property type="entry name" value="RING/U-box"/>
    <property type="match status" value="1"/>
</dbReference>
<feature type="coiled-coil region" evidence="5">
    <location>
        <begin position="232"/>
        <end position="280"/>
    </location>
</feature>
<keyword evidence="5" id="KW-0175">Coiled coil</keyword>
<evidence type="ECO:0000256" key="5">
    <source>
        <dbReference type="SAM" id="Coils"/>
    </source>
</evidence>
<dbReference type="GeneTree" id="ENSGT00940000174160"/>
<evidence type="ECO:0000313" key="8">
    <source>
        <dbReference type="Ensembl" id="ENSCSAVP00000015276.1"/>
    </source>
</evidence>
<keyword evidence="2 4" id="KW-0863">Zinc-finger</keyword>
<dbReference type="SMART" id="SM01197">
    <property type="entry name" value="FANCL_C"/>
    <property type="match status" value="1"/>
</dbReference>
<sequence length="302" mass="34471">MSFRGNCVICTDYFDVETDISVTPCGHLFHALCLNTWLTTNSGKKTCPQCRTHISMKQIVGKIYLNLPHEEKDDLDPYMLKNKLDEIQLSVRNHEKEKSELRDNLKVLEGVKDTLKKQIAKLKQKLTEEKNNLEILKDNMNGMMGEVSEARLCKAETKKLRQKLRTLEKLEVVLNGQQKDVDEMIQQYSGGTQSNGTKQLATFCVAMKQEYEVLKESKSKLNIDLMKVRRDLHKKEDILLQKMNQIEELENSNANLTSHEESLLQENKSLKHKLKALQLAISSPSDTKSSAVSRLIAESPAP</sequence>
<evidence type="ECO:0000256" key="6">
    <source>
        <dbReference type="SAM" id="MobiDB-lite"/>
    </source>
</evidence>
<feature type="region of interest" description="Disordered" evidence="6">
    <location>
        <begin position="283"/>
        <end position="302"/>
    </location>
</feature>
<evidence type="ECO:0000256" key="3">
    <source>
        <dbReference type="ARBA" id="ARBA00022833"/>
    </source>
</evidence>
<dbReference type="Ensembl" id="ENSCSAVT00000015450.1">
    <property type="protein sequence ID" value="ENSCSAVP00000015276.1"/>
    <property type="gene ID" value="ENSCSAVG00000008964.1"/>
</dbReference>